<sequence length="147" mass="16631">MTDIKHHVVKGEVMWANVIYPKNNYNGEPEYSIKVKTDIEPLYELGLNKKTKQDEEGYIKFKRNPINKNGDASPPSIVDSQLIPWDFKVGIGNGSFCAVRLAMIPYEQFGGGIAFRIDGIQVIKHVPYELKDPTEGFDKVDEGELPF</sequence>
<organism evidence="1">
    <name type="scientific">uncultured marine virus</name>
    <dbReference type="NCBI Taxonomy" id="186617"/>
    <lineage>
        <taxon>Viruses</taxon>
        <taxon>environmental samples</taxon>
    </lineage>
</organism>
<proteinExistence type="predicted"/>
<evidence type="ECO:0000313" key="1">
    <source>
        <dbReference type="EMBL" id="AKH46778.1"/>
    </source>
</evidence>
<accession>A0A0F7L5H1</accession>
<dbReference type="EMBL" id="KR029586">
    <property type="protein sequence ID" value="AKH46778.1"/>
    <property type="molecule type" value="Genomic_DNA"/>
</dbReference>
<dbReference type="Gene3D" id="2.40.50.140">
    <property type="entry name" value="Nucleic acid-binding proteins"/>
    <property type="match status" value="1"/>
</dbReference>
<dbReference type="InterPro" id="IPR012340">
    <property type="entry name" value="NA-bd_OB-fold"/>
</dbReference>
<reference evidence="1" key="1">
    <citation type="journal article" date="2015" name="Front. Microbiol.">
        <title>Combining genomic sequencing methods to explore viral diversity and reveal potential virus-host interactions.</title>
        <authorList>
            <person name="Chow C.E."/>
            <person name="Winget D.M."/>
            <person name="White R.A.III."/>
            <person name="Hallam S.J."/>
            <person name="Suttle C.A."/>
        </authorList>
    </citation>
    <scope>NUCLEOTIDE SEQUENCE</scope>
    <source>
        <strain evidence="1">Anoxic2_2</strain>
    </source>
</reference>
<reference evidence="1" key="2">
    <citation type="submission" date="2015-03" db="EMBL/GenBank/DDBJ databases">
        <authorList>
            <person name="Chow C.-E.T."/>
            <person name="Winget D.M."/>
            <person name="White R.A.III."/>
            <person name="Hallam S.J."/>
            <person name="Suttle C.A."/>
        </authorList>
    </citation>
    <scope>NUCLEOTIDE SEQUENCE</scope>
    <source>
        <strain evidence="1">Anoxic2_2</strain>
    </source>
</reference>
<name>A0A0F7L5H1_9VIRU</name>
<protein>
    <submittedName>
        <fullName evidence="1">Uncharacterized protein</fullName>
    </submittedName>
</protein>